<name>A0A2I1HDH9_9GLOM</name>
<evidence type="ECO:0000313" key="2">
    <source>
        <dbReference type="Proteomes" id="UP000234323"/>
    </source>
</evidence>
<dbReference type="OrthoDB" id="2405409at2759"/>
<gene>
    <name evidence="1" type="ORF">RhiirA4_477594</name>
</gene>
<dbReference type="EMBL" id="LLXI01002355">
    <property type="protein sequence ID" value="PKY56932.1"/>
    <property type="molecule type" value="Genomic_DNA"/>
</dbReference>
<reference evidence="1 2" key="1">
    <citation type="submission" date="2015-10" db="EMBL/GenBank/DDBJ databases">
        <title>Genome analyses suggest a sexual origin of heterokaryosis in a supposedly ancient asexual fungus.</title>
        <authorList>
            <person name="Ropars J."/>
            <person name="Sedzielewska K."/>
            <person name="Noel J."/>
            <person name="Charron P."/>
            <person name="Farinelli L."/>
            <person name="Marton T."/>
            <person name="Kruger M."/>
            <person name="Pelin A."/>
            <person name="Brachmann A."/>
            <person name="Corradi N."/>
        </authorList>
    </citation>
    <scope>NUCLEOTIDE SEQUENCE [LARGE SCALE GENOMIC DNA]</scope>
    <source>
        <strain evidence="1 2">A4</strain>
    </source>
</reference>
<sequence length="125" mass="14298">MSSILPRNYQIGVCFTCQICMYCGIDLTSNNCDCDKTVKPTKKNRTEKVPYFRNLAYKPDKVHEKIKNALSFRNQKYGYKLNMEQPCNCILCSACNSQINRDIKAADKDKKFIIIPSSPIDDTSP</sequence>
<dbReference type="AlphaFoldDB" id="A0A2I1HDH9"/>
<comment type="caution">
    <text evidence="1">The sequence shown here is derived from an EMBL/GenBank/DDBJ whole genome shotgun (WGS) entry which is preliminary data.</text>
</comment>
<dbReference type="VEuPathDB" id="FungiDB:RhiirA1_529078"/>
<organism evidence="1 2">
    <name type="scientific">Rhizophagus irregularis</name>
    <dbReference type="NCBI Taxonomy" id="588596"/>
    <lineage>
        <taxon>Eukaryota</taxon>
        <taxon>Fungi</taxon>
        <taxon>Fungi incertae sedis</taxon>
        <taxon>Mucoromycota</taxon>
        <taxon>Glomeromycotina</taxon>
        <taxon>Glomeromycetes</taxon>
        <taxon>Glomerales</taxon>
        <taxon>Glomeraceae</taxon>
        <taxon>Rhizophagus</taxon>
    </lineage>
</organism>
<proteinExistence type="predicted"/>
<protein>
    <submittedName>
        <fullName evidence="1">Uncharacterized protein</fullName>
    </submittedName>
</protein>
<keyword evidence="2" id="KW-1185">Reference proteome</keyword>
<evidence type="ECO:0000313" key="1">
    <source>
        <dbReference type="EMBL" id="PKY56932.1"/>
    </source>
</evidence>
<accession>A0A2I1HDH9</accession>
<dbReference type="Proteomes" id="UP000234323">
    <property type="component" value="Unassembled WGS sequence"/>
</dbReference>